<comment type="caution">
    <text evidence="3">The sequence shown here is derived from an EMBL/GenBank/DDBJ whole genome shotgun (WGS) entry which is preliminary data.</text>
</comment>
<dbReference type="RefSeq" id="WP_261962781.1">
    <property type="nucleotide sequence ID" value="NZ_BAAAXA010000001.1"/>
</dbReference>
<sequence length="239" mass="25672">MDFRALLDLIDDRSAAFRAAVDGAPDLTAPVPSCPGWTLADLVRHLGEGRRTWAAIVAGDPAPDEHPPAADPLAWLDESNRLFKDALLAAGPDRRCRTWWERSASPQTSGAVARHQLQEVAVHTYDAQLTAGAPQPLPTVVALDGVDEFLATCCAGEYSWPHRPVALDYRATEGRSWRLGLTADGVTLARDPAGPADATARGSASDLVLALYCRIPMDALVLEGDGGQFDRLIAWDPDE</sequence>
<organism evidence="3 4">
    <name type="scientific">Dactylosporangium matsuzakiense</name>
    <dbReference type="NCBI Taxonomy" id="53360"/>
    <lineage>
        <taxon>Bacteria</taxon>
        <taxon>Bacillati</taxon>
        <taxon>Actinomycetota</taxon>
        <taxon>Actinomycetes</taxon>
        <taxon>Micromonosporales</taxon>
        <taxon>Micromonosporaceae</taxon>
        <taxon>Dactylosporangium</taxon>
    </lineage>
</organism>
<dbReference type="AlphaFoldDB" id="A0A9W6KFW5"/>
<protein>
    <recommendedName>
        <fullName evidence="5">Maleylpyruvate isomerase family mycothiol-dependent enzyme</fullName>
    </recommendedName>
</protein>
<proteinExistence type="predicted"/>
<dbReference type="Proteomes" id="UP001143480">
    <property type="component" value="Unassembled WGS sequence"/>
</dbReference>
<feature type="domain" description="MDMPI C-terminal" evidence="1">
    <location>
        <begin position="141"/>
        <end position="230"/>
    </location>
</feature>
<reference evidence="3" key="1">
    <citation type="journal article" date="2014" name="Int. J. Syst. Evol. Microbiol.">
        <title>Complete genome sequence of Corynebacterium casei LMG S-19264T (=DSM 44701T), isolated from a smear-ripened cheese.</title>
        <authorList>
            <consortium name="US DOE Joint Genome Institute (JGI-PGF)"/>
            <person name="Walter F."/>
            <person name="Albersmeier A."/>
            <person name="Kalinowski J."/>
            <person name="Ruckert C."/>
        </authorList>
    </citation>
    <scope>NUCLEOTIDE SEQUENCE</scope>
    <source>
        <strain evidence="3">VKM Ac-1321</strain>
    </source>
</reference>
<dbReference type="InterPro" id="IPR024344">
    <property type="entry name" value="MDMPI_metal-binding"/>
</dbReference>
<dbReference type="PANTHER" id="PTHR40758:SF1">
    <property type="entry name" value="CONSERVED PROTEIN"/>
    <property type="match status" value="1"/>
</dbReference>
<dbReference type="InterPro" id="IPR010872">
    <property type="entry name" value="MDMPI_C-term_domain"/>
</dbReference>
<name>A0A9W6KFW5_9ACTN</name>
<dbReference type="GO" id="GO:0005886">
    <property type="term" value="C:plasma membrane"/>
    <property type="evidence" value="ECO:0007669"/>
    <property type="project" value="TreeGrafter"/>
</dbReference>
<evidence type="ECO:0000259" key="2">
    <source>
        <dbReference type="Pfam" id="PF11716"/>
    </source>
</evidence>
<dbReference type="PANTHER" id="PTHR40758">
    <property type="entry name" value="CONSERVED PROTEIN"/>
    <property type="match status" value="1"/>
</dbReference>
<reference evidence="3" key="2">
    <citation type="submission" date="2023-01" db="EMBL/GenBank/DDBJ databases">
        <authorList>
            <person name="Sun Q."/>
            <person name="Evtushenko L."/>
        </authorList>
    </citation>
    <scope>NUCLEOTIDE SEQUENCE</scope>
    <source>
        <strain evidence="3">VKM Ac-1321</strain>
    </source>
</reference>
<evidence type="ECO:0000313" key="3">
    <source>
        <dbReference type="EMBL" id="GLK99988.1"/>
    </source>
</evidence>
<dbReference type="Pfam" id="PF07398">
    <property type="entry name" value="MDMPI_C"/>
    <property type="match status" value="1"/>
</dbReference>
<feature type="domain" description="Mycothiol-dependent maleylpyruvate isomerase metal-binding" evidence="2">
    <location>
        <begin position="9"/>
        <end position="128"/>
    </location>
</feature>
<evidence type="ECO:0008006" key="5">
    <source>
        <dbReference type="Google" id="ProtNLM"/>
    </source>
</evidence>
<dbReference type="GO" id="GO:0046872">
    <property type="term" value="F:metal ion binding"/>
    <property type="evidence" value="ECO:0007669"/>
    <property type="project" value="InterPro"/>
</dbReference>
<dbReference type="InterPro" id="IPR034660">
    <property type="entry name" value="DinB/YfiT-like"/>
</dbReference>
<dbReference type="InterPro" id="IPR017517">
    <property type="entry name" value="Maleyloyr_isom"/>
</dbReference>
<evidence type="ECO:0000313" key="4">
    <source>
        <dbReference type="Proteomes" id="UP001143480"/>
    </source>
</evidence>
<dbReference type="Gene3D" id="1.20.120.450">
    <property type="entry name" value="dinb family like domain"/>
    <property type="match status" value="1"/>
</dbReference>
<gene>
    <name evidence="3" type="ORF">GCM10017581_017290</name>
</gene>
<evidence type="ECO:0000259" key="1">
    <source>
        <dbReference type="Pfam" id="PF07398"/>
    </source>
</evidence>
<keyword evidence="4" id="KW-1185">Reference proteome</keyword>
<dbReference type="NCBIfam" id="TIGR03083">
    <property type="entry name" value="maleylpyruvate isomerase family mycothiol-dependent enzyme"/>
    <property type="match status" value="1"/>
</dbReference>
<dbReference type="EMBL" id="BSFP01000006">
    <property type="protein sequence ID" value="GLK99988.1"/>
    <property type="molecule type" value="Genomic_DNA"/>
</dbReference>
<dbReference type="SUPFAM" id="SSF109854">
    <property type="entry name" value="DinB/YfiT-like putative metalloenzymes"/>
    <property type="match status" value="1"/>
</dbReference>
<accession>A0A9W6KFW5</accession>
<dbReference type="Pfam" id="PF11716">
    <property type="entry name" value="MDMPI_N"/>
    <property type="match status" value="1"/>
</dbReference>